<dbReference type="PANTHER" id="PTHR11409">
    <property type="entry name" value="ADENOSINE DEAMINASE"/>
    <property type="match status" value="1"/>
</dbReference>
<dbReference type="RefSeq" id="WP_008751688.1">
    <property type="nucleotide sequence ID" value="NZ_GL622296.1"/>
</dbReference>
<sequence>MNKEKILKLPKLDLHCHLDGSLSQSFLESTLGRKFSVDELSVSMECSSLVEYLEKFDIPLSAMNSKENIEQATIEVMRSAAEENVRYIEIRFAPLLSVTDSLSTEDVIESVISGLKEGYRLYGIYGNAICCAMTHHDIEASKSMFKIAREYYKDGVVGLDLAGDEANHPIKEFSELFKYAKDLGMNFTIHAGEAGPKSNIEGAIEYGAKRIGHGIAMRDDEKLLKLAKEKRIGIEMCPISNYQTKAVGKKDIYPYSDYIKRGLLATVNTDNRLVSSTSITDEILFLQKKNMINDDEILQGIKNAIEVSFASDDIKDMLLKELGKQVLL</sequence>
<name>E6LPN9_9FIRM</name>
<evidence type="ECO:0000256" key="2">
    <source>
        <dbReference type="ARBA" id="ARBA00006676"/>
    </source>
</evidence>
<dbReference type="GO" id="GO:0046103">
    <property type="term" value="P:inosine biosynthetic process"/>
    <property type="evidence" value="ECO:0007669"/>
    <property type="project" value="TreeGrafter"/>
</dbReference>
<dbReference type="PANTHER" id="PTHR11409:SF43">
    <property type="entry name" value="ADENOSINE DEAMINASE"/>
    <property type="match status" value="1"/>
</dbReference>
<keyword evidence="4" id="KW-0479">Metal-binding</keyword>
<dbReference type="EMBL" id="AEPW01000078">
    <property type="protein sequence ID" value="EFU76137.1"/>
    <property type="molecule type" value="Genomic_DNA"/>
</dbReference>
<dbReference type="NCBIfam" id="TIGR01430">
    <property type="entry name" value="aden_deam"/>
    <property type="match status" value="1"/>
</dbReference>
<evidence type="ECO:0000256" key="6">
    <source>
        <dbReference type="ARBA" id="ARBA00022833"/>
    </source>
</evidence>
<dbReference type="SUPFAM" id="SSF51556">
    <property type="entry name" value="Metallo-dependent hydrolases"/>
    <property type="match status" value="1"/>
</dbReference>
<evidence type="ECO:0000313" key="9">
    <source>
        <dbReference type="Proteomes" id="UP000003434"/>
    </source>
</evidence>
<evidence type="ECO:0000256" key="5">
    <source>
        <dbReference type="ARBA" id="ARBA00022801"/>
    </source>
</evidence>
<comment type="similarity">
    <text evidence="2">Belongs to the metallo-dependent hydrolases superfamily. Adenosine and AMP deaminases family.</text>
</comment>
<dbReference type="InterPro" id="IPR032466">
    <property type="entry name" value="Metal_Hydrolase"/>
</dbReference>
<keyword evidence="6" id="KW-0862">Zinc</keyword>
<evidence type="ECO:0000256" key="4">
    <source>
        <dbReference type="ARBA" id="ARBA00022723"/>
    </source>
</evidence>
<dbReference type="AlphaFoldDB" id="E6LPN9"/>
<accession>E6LPN9</accession>
<dbReference type="HOGENOM" id="CLU_039228_0_0_9"/>
<protein>
    <recommendedName>
        <fullName evidence="3">adenosine deaminase</fullName>
        <ecNumber evidence="3">3.5.4.4</ecNumber>
    </recommendedName>
</protein>
<dbReference type="Gene3D" id="3.20.20.140">
    <property type="entry name" value="Metal-dependent hydrolases"/>
    <property type="match status" value="1"/>
</dbReference>
<dbReference type="eggNOG" id="COG1816">
    <property type="taxonomic scope" value="Bacteria"/>
</dbReference>
<evidence type="ECO:0000256" key="3">
    <source>
        <dbReference type="ARBA" id="ARBA00012784"/>
    </source>
</evidence>
<dbReference type="GO" id="GO:0004000">
    <property type="term" value="F:adenosine deaminase activity"/>
    <property type="evidence" value="ECO:0007669"/>
    <property type="project" value="TreeGrafter"/>
</dbReference>
<gene>
    <name evidence="8" type="primary">add</name>
    <name evidence="8" type="ORF">HMPREF0381_1924</name>
</gene>
<feature type="domain" description="Adenosine deaminase" evidence="7">
    <location>
        <begin position="10"/>
        <end position="323"/>
    </location>
</feature>
<reference evidence="8 9" key="1">
    <citation type="submission" date="2010-12" db="EMBL/GenBank/DDBJ databases">
        <authorList>
            <person name="Muzny D."/>
            <person name="Qin X."/>
            <person name="Deng J."/>
            <person name="Jiang H."/>
            <person name="Liu Y."/>
            <person name="Qu J."/>
            <person name="Song X.-Z."/>
            <person name="Zhang L."/>
            <person name="Thornton R."/>
            <person name="Coyle M."/>
            <person name="Francisco L."/>
            <person name="Jackson L."/>
            <person name="Javaid M."/>
            <person name="Korchina V."/>
            <person name="Kovar C."/>
            <person name="Mata R."/>
            <person name="Mathew T."/>
            <person name="Ngo R."/>
            <person name="Nguyen L."/>
            <person name="Nguyen N."/>
            <person name="Okwuonu G."/>
            <person name="Ongeri F."/>
            <person name="Pham C."/>
            <person name="Simmons D."/>
            <person name="Wilczek-Boney K."/>
            <person name="Hale W."/>
            <person name="Jakkamsetti A."/>
            <person name="Pham P."/>
            <person name="Ruth R."/>
            <person name="San Lucas F."/>
            <person name="Warren J."/>
            <person name="Zhang J."/>
            <person name="Zhao Z."/>
            <person name="Zhou C."/>
            <person name="Zhu D."/>
            <person name="Lee S."/>
            <person name="Bess C."/>
            <person name="Blankenburg K."/>
            <person name="Forbes L."/>
            <person name="Fu Q."/>
            <person name="Gubbala S."/>
            <person name="Hirani K."/>
            <person name="Jayaseelan J.C."/>
            <person name="Lara F."/>
            <person name="Munidasa M."/>
            <person name="Palculict T."/>
            <person name="Patil S."/>
            <person name="Pu L.-L."/>
            <person name="Saada N."/>
            <person name="Tang L."/>
            <person name="Weissenberger G."/>
            <person name="Zhu Y."/>
            <person name="Hemphill L."/>
            <person name="Shang Y."/>
            <person name="Youmans B."/>
            <person name="Ayvaz T."/>
            <person name="Ross M."/>
            <person name="Santibanez J."/>
            <person name="Aqrawi P."/>
            <person name="Gross S."/>
            <person name="Joshi V."/>
            <person name="Fowler G."/>
            <person name="Nazareth L."/>
            <person name="Reid J."/>
            <person name="Worley K."/>
            <person name="Petrosino J."/>
            <person name="Highlander S."/>
            <person name="Gibbs R."/>
        </authorList>
    </citation>
    <scope>NUCLEOTIDE SEQUENCE [LARGE SCALE GENOMIC DNA]</scope>
    <source>
        <strain evidence="8 9">DSM 3986</strain>
    </source>
</reference>
<dbReference type="GO" id="GO:0006154">
    <property type="term" value="P:adenosine catabolic process"/>
    <property type="evidence" value="ECO:0007669"/>
    <property type="project" value="TreeGrafter"/>
</dbReference>
<evidence type="ECO:0000259" key="7">
    <source>
        <dbReference type="Pfam" id="PF00962"/>
    </source>
</evidence>
<evidence type="ECO:0000313" key="8">
    <source>
        <dbReference type="EMBL" id="EFU76137.1"/>
    </source>
</evidence>
<dbReference type="EC" id="3.5.4.4" evidence="3"/>
<comment type="caution">
    <text evidence="8">The sequence shown here is derived from an EMBL/GenBank/DDBJ whole genome shotgun (WGS) entry which is preliminary data.</text>
</comment>
<comment type="cofactor">
    <cofactor evidence="1">
        <name>Zn(2+)</name>
        <dbReference type="ChEBI" id="CHEBI:29105"/>
    </cofactor>
</comment>
<evidence type="ECO:0000256" key="1">
    <source>
        <dbReference type="ARBA" id="ARBA00001947"/>
    </source>
</evidence>
<keyword evidence="5 8" id="KW-0378">Hydrolase</keyword>
<dbReference type="Pfam" id="PF00962">
    <property type="entry name" value="A_deaminase"/>
    <property type="match status" value="1"/>
</dbReference>
<dbReference type="GO" id="GO:0046872">
    <property type="term" value="F:metal ion binding"/>
    <property type="evidence" value="ECO:0007669"/>
    <property type="project" value="UniProtKB-KW"/>
</dbReference>
<proteinExistence type="inferred from homology"/>
<organism evidence="8 9">
    <name type="scientific">Lachnoanaerobaculum saburreum DSM 3986</name>
    <dbReference type="NCBI Taxonomy" id="887325"/>
    <lineage>
        <taxon>Bacteria</taxon>
        <taxon>Bacillati</taxon>
        <taxon>Bacillota</taxon>
        <taxon>Clostridia</taxon>
        <taxon>Lachnospirales</taxon>
        <taxon>Lachnospiraceae</taxon>
        <taxon>Lachnoanaerobaculum</taxon>
    </lineage>
</organism>
<dbReference type="InterPro" id="IPR001365">
    <property type="entry name" value="A_deaminase_dom"/>
</dbReference>
<dbReference type="Proteomes" id="UP000003434">
    <property type="component" value="Unassembled WGS sequence"/>
</dbReference>
<dbReference type="GO" id="GO:0043103">
    <property type="term" value="P:hypoxanthine salvage"/>
    <property type="evidence" value="ECO:0007669"/>
    <property type="project" value="TreeGrafter"/>
</dbReference>
<dbReference type="InterPro" id="IPR006330">
    <property type="entry name" value="Ado/ade_deaminase"/>
</dbReference>
<dbReference type="GO" id="GO:0005829">
    <property type="term" value="C:cytosol"/>
    <property type="evidence" value="ECO:0007669"/>
    <property type="project" value="TreeGrafter"/>
</dbReference>